<dbReference type="NCBIfam" id="NF003372">
    <property type="entry name" value="PRK04447.1-5"/>
    <property type="match status" value="1"/>
</dbReference>
<dbReference type="InterPro" id="IPR002805">
    <property type="entry name" value="Nict_dMeBzImd_PRibTrfase_arc"/>
</dbReference>
<dbReference type="GeneID" id="85733396"/>
<proteinExistence type="inferred from homology"/>
<dbReference type="Gene3D" id="3.40.50.10210">
    <property type="match status" value="1"/>
</dbReference>
<dbReference type="RefSeq" id="WP_318621165.1">
    <property type="nucleotide sequence ID" value="NZ_CP137642.1"/>
</dbReference>
<keyword evidence="3" id="KW-1185">Reference proteome</keyword>
<dbReference type="SUPFAM" id="SSF52733">
    <property type="entry name" value="Nicotinate mononucleotide:5,6-dimethylbenzimidazole phosphoribosyltransferase (CobT)"/>
    <property type="match status" value="1"/>
</dbReference>
<evidence type="ECO:0000256" key="1">
    <source>
        <dbReference type="HAMAP-Rule" id="MF_01086"/>
    </source>
</evidence>
<organism evidence="2 3">
    <name type="scientific">Methanoculleus receptaculi</name>
    <dbReference type="NCBI Taxonomy" id="394967"/>
    <lineage>
        <taxon>Archaea</taxon>
        <taxon>Methanobacteriati</taxon>
        <taxon>Methanobacteriota</taxon>
        <taxon>Stenosarchaea group</taxon>
        <taxon>Methanomicrobia</taxon>
        <taxon>Methanomicrobiales</taxon>
        <taxon>Methanomicrobiaceae</taxon>
        <taxon>Methanoculleus</taxon>
    </lineage>
</organism>
<evidence type="ECO:0000313" key="3">
    <source>
        <dbReference type="Proteomes" id="UP001305652"/>
    </source>
</evidence>
<sequence>MSNPFLSEDPGIRPRRPMMAVVLGNTMLSTVPGISGAGPTPEKTLLTPVLDAELITNGAITSMPARPNTPTGCPTPASITRSMMELTGLSPIFINSGLAHTPTVPCLDVYGRPGGDPRREDAVPDAPLLFERGEAIGRILANYSDLLMLGECVPGGTTTALCVLRALGYDASVSSAFPRNPLDLKEAVCREVFTRIRETGVEEPVGILRAAGDPMMPVAAGIASTYSGEIIFAGGTQMLAVAAVLKALGRRVPHLATTVYVRDDPSAGFSRSVAEVGTTAYYVDPDFKNIGHPGLARYCIGEVKEGAGAGGAMVLAYLMGHRPEEISRKILDFVMKYA</sequence>
<dbReference type="PANTHER" id="PTHR38811">
    <property type="match status" value="1"/>
</dbReference>
<dbReference type="KEGG" id="mrc:R6Y96_09525"/>
<reference evidence="2 3" key="1">
    <citation type="submission" date="2023-10" db="EMBL/GenBank/DDBJ databases">
        <title>The complete genome sequence of Methanoculleus receptaculi DSM 18860.</title>
        <authorList>
            <person name="Lai S.-J."/>
            <person name="You Y.-T."/>
            <person name="Chen S.-C."/>
        </authorList>
    </citation>
    <scope>NUCLEOTIDE SEQUENCE [LARGE SCALE GENOMIC DNA]</scope>
    <source>
        <strain evidence="2 3">DSM 18860</strain>
    </source>
</reference>
<dbReference type="EMBL" id="CP137642">
    <property type="protein sequence ID" value="WOX57518.1"/>
    <property type="molecule type" value="Genomic_DNA"/>
</dbReference>
<dbReference type="InterPro" id="IPR036087">
    <property type="entry name" value="Nict_dMeBzImd_PRibTrfase_sf"/>
</dbReference>
<comment type="similarity">
    <text evidence="1">Belongs to the UPF0284 family.</text>
</comment>
<dbReference type="CDD" id="cd02439">
    <property type="entry name" value="DMB-PRT_CobT"/>
    <property type="match status" value="1"/>
</dbReference>
<protein>
    <recommendedName>
        <fullName evidence="1">UPF0284 protein R6Y96_09525</fullName>
    </recommendedName>
</protein>
<dbReference type="GO" id="GO:0008939">
    <property type="term" value="F:nicotinate-nucleotide-dimethylbenzimidazole phosphoribosyltransferase activity"/>
    <property type="evidence" value="ECO:0007669"/>
    <property type="project" value="InterPro"/>
</dbReference>
<dbReference type="AlphaFoldDB" id="A0AAX4FU94"/>
<dbReference type="InterPro" id="IPR003200">
    <property type="entry name" value="Nict_dMeBzImd_PRibTrfase"/>
</dbReference>
<dbReference type="NCBIfam" id="TIGR00303">
    <property type="entry name" value="nicotinate mononucleotide-dependent phosphoribosyltransferase CobT"/>
    <property type="match status" value="1"/>
</dbReference>
<name>A0AAX4FU94_9EURY</name>
<dbReference type="PANTHER" id="PTHR38811:SF1">
    <property type="entry name" value="UPF0284 PROTEIN SLL1500"/>
    <property type="match status" value="1"/>
</dbReference>
<gene>
    <name evidence="2" type="ORF">R6Y96_09525</name>
</gene>
<dbReference type="Proteomes" id="UP001305652">
    <property type="component" value="Chromosome"/>
</dbReference>
<dbReference type="HAMAP" id="MF_01086">
    <property type="entry name" value="UPF0284"/>
    <property type="match status" value="1"/>
</dbReference>
<accession>A0AAX4FU94</accession>
<evidence type="ECO:0000313" key="2">
    <source>
        <dbReference type="EMBL" id="WOX57518.1"/>
    </source>
</evidence>